<feature type="compositionally biased region" description="Basic and acidic residues" evidence="1">
    <location>
        <begin position="149"/>
        <end position="168"/>
    </location>
</feature>
<proteinExistence type="predicted"/>
<dbReference type="EMBL" id="JAOAOG010000232">
    <property type="protein sequence ID" value="KAJ6238598.1"/>
    <property type="molecule type" value="Genomic_DNA"/>
</dbReference>
<dbReference type="Proteomes" id="UP001150062">
    <property type="component" value="Unassembled WGS sequence"/>
</dbReference>
<accession>A0ABQ8Y170</accession>
<evidence type="ECO:0000313" key="4">
    <source>
        <dbReference type="Proteomes" id="UP001150062"/>
    </source>
</evidence>
<keyword evidence="2" id="KW-1133">Transmembrane helix</keyword>
<feature type="region of interest" description="Disordered" evidence="1">
    <location>
        <begin position="144"/>
        <end position="168"/>
    </location>
</feature>
<comment type="caution">
    <text evidence="3">The sequence shown here is derived from an EMBL/GenBank/DDBJ whole genome shotgun (WGS) entry which is preliminary data.</text>
</comment>
<organism evidence="3 4">
    <name type="scientific">Anaeramoeba flamelloides</name>
    <dbReference type="NCBI Taxonomy" id="1746091"/>
    <lineage>
        <taxon>Eukaryota</taxon>
        <taxon>Metamonada</taxon>
        <taxon>Anaeramoebidae</taxon>
        <taxon>Anaeramoeba</taxon>
    </lineage>
</organism>
<evidence type="ECO:0000313" key="3">
    <source>
        <dbReference type="EMBL" id="KAJ6238598.1"/>
    </source>
</evidence>
<evidence type="ECO:0000256" key="1">
    <source>
        <dbReference type="SAM" id="MobiDB-lite"/>
    </source>
</evidence>
<feature type="transmembrane region" description="Helical" evidence="2">
    <location>
        <begin position="96"/>
        <end position="122"/>
    </location>
</feature>
<evidence type="ECO:0008006" key="5">
    <source>
        <dbReference type="Google" id="ProtNLM"/>
    </source>
</evidence>
<name>A0ABQ8Y170_9EUKA</name>
<gene>
    <name evidence="3" type="ORF">M0813_25822</name>
</gene>
<reference evidence="3" key="1">
    <citation type="submission" date="2022-08" db="EMBL/GenBank/DDBJ databases">
        <title>Novel sulfate-reducing endosymbionts in the free-living metamonad Anaeramoeba.</title>
        <authorList>
            <person name="Jerlstrom-Hultqvist J."/>
            <person name="Cepicka I."/>
            <person name="Gallot-Lavallee L."/>
            <person name="Salas-Leiva D."/>
            <person name="Curtis B.A."/>
            <person name="Zahonova K."/>
            <person name="Pipaliya S."/>
            <person name="Dacks J."/>
            <person name="Roger A.J."/>
        </authorList>
    </citation>
    <scope>NUCLEOTIDE SEQUENCE</scope>
    <source>
        <strain evidence="3">Schooner1</strain>
    </source>
</reference>
<feature type="transmembrane region" description="Helical" evidence="2">
    <location>
        <begin position="12"/>
        <end position="32"/>
    </location>
</feature>
<keyword evidence="4" id="KW-1185">Reference proteome</keyword>
<sequence length="197" mass="23360">MTKSRVSKYLPLMSVLLFVSLIFITAALIWLLHFHLPLKNSLVKHQRFDPRKPTCLEYTHPDLDFYNKFSKNKSHECWIFKDKPEMSTLDYPVTNYAWSAFFWIPALVFLGFDLFGLCTALVDWKRIKKIRRIQLARNNIEMVPSKSGSESRNKEKKKDLTIEGRREKKQEKLEQDFFAIDAEKKKDLSLEENQQNL</sequence>
<keyword evidence="2" id="KW-0472">Membrane</keyword>
<protein>
    <recommendedName>
        <fullName evidence="5">Transmembrane protein</fullName>
    </recommendedName>
</protein>
<evidence type="ECO:0000256" key="2">
    <source>
        <dbReference type="SAM" id="Phobius"/>
    </source>
</evidence>
<keyword evidence="2" id="KW-0812">Transmembrane</keyword>